<gene>
    <name evidence="2" type="ORF">Tco_0938605</name>
</gene>
<reference evidence="2" key="2">
    <citation type="submission" date="2022-01" db="EMBL/GenBank/DDBJ databases">
        <authorList>
            <person name="Yamashiro T."/>
            <person name="Shiraishi A."/>
            <person name="Satake H."/>
            <person name="Nakayama K."/>
        </authorList>
    </citation>
    <scope>NUCLEOTIDE SEQUENCE</scope>
</reference>
<feature type="domain" description="Reverse transcriptase Ty1/copia-type" evidence="1">
    <location>
        <begin position="71"/>
        <end position="118"/>
    </location>
</feature>
<dbReference type="InterPro" id="IPR013103">
    <property type="entry name" value="RVT_2"/>
</dbReference>
<evidence type="ECO:0000259" key="1">
    <source>
        <dbReference type="Pfam" id="PF07727"/>
    </source>
</evidence>
<keyword evidence="3" id="KW-1185">Reference proteome</keyword>
<dbReference type="Proteomes" id="UP001151760">
    <property type="component" value="Unassembled WGS sequence"/>
</dbReference>
<dbReference type="EMBL" id="BQNB010015327">
    <property type="protein sequence ID" value="GJT38740.1"/>
    <property type="molecule type" value="Genomic_DNA"/>
</dbReference>
<dbReference type="PANTHER" id="PTHR11439">
    <property type="entry name" value="GAG-POL-RELATED RETROTRANSPOSON"/>
    <property type="match status" value="1"/>
</dbReference>
<dbReference type="PANTHER" id="PTHR11439:SF524">
    <property type="entry name" value="RNA-DIRECTED DNA POLYMERASE, PROTEIN KINASE RLK-PELLE-DLSV FAMILY"/>
    <property type="match status" value="1"/>
</dbReference>
<reference evidence="2" key="1">
    <citation type="journal article" date="2022" name="Int. J. Mol. Sci.">
        <title>Draft Genome of Tanacetum Coccineum: Genomic Comparison of Closely Related Tanacetum-Family Plants.</title>
        <authorList>
            <person name="Yamashiro T."/>
            <person name="Shiraishi A."/>
            <person name="Nakayama K."/>
            <person name="Satake H."/>
        </authorList>
    </citation>
    <scope>NUCLEOTIDE SEQUENCE</scope>
</reference>
<evidence type="ECO:0000313" key="2">
    <source>
        <dbReference type="EMBL" id="GJT38740.1"/>
    </source>
</evidence>
<sequence>MVTRFRVGSNRPPERLNLLVFTVSPLPKSYTDVFNDPNWQNAMHDEYNALTKNNIWILVPRPTDANIVRCVDVDETFSPVVKPATIRIVLSLATSRHWHVHQLAVKNALLHGDLSKTIIALLNQEFSMTDLGSLNYFMGISVVLDSSGMFLSQRQYATEIIERAIDHGLQLYSSSTTSLVAYSDANWACCPTTKRSTSGNCVFLGNNLLSCAEAEYGVVANVVAETCWLRNLLRSSSFSSRYQYADIFTNDLSFALFEEFRNILIVRCPPAQTVMEC</sequence>
<organism evidence="2 3">
    <name type="scientific">Tanacetum coccineum</name>
    <dbReference type="NCBI Taxonomy" id="301880"/>
    <lineage>
        <taxon>Eukaryota</taxon>
        <taxon>Viridiplantae</taxon>
        <taxon>Streptophyta</taxon>
        <taxon>Embryophyta</taxon>
        <taxon>Tracheophyta</taxon>
        <taxon>Spermatophyta</taxon>
        <taxon>Magnoliopsida</taxon>
        <taxon>eudicotyledons</taxon>
        <taxon>Gunneridae</taxon>
        <taxon>Pentapetalae</taxon>
        <taxon>asterids</taxon>
        <taxon>campanulids</taxon>
        <taxon>Asterales</taxon>
        <taxon>Asteraceae</taxon>
        <taxon>Asteroideae</taxon>
        <taxon>Anthemideae</taxon>
        <taxon>Anthemidinae</taxon>
        <taxon>Tanacetum</taxon>
    </lineage>
</organism>
<protein>
    <submittedName>
        <fullName evidence="2">Ribonuclease H-like domain-containing protein</fullName>
    </submittedName>
</protein>
<proteinExistence type="predicted"/>
<accession>A0ABQ5DIB0</accession>
<evidence type="ECO:0000313" key="3">
    <source>
        <dbReference type="Proteomes" id="UP001151760"/>
    </source>
</evidence>
<dbReference type="Pfam" id="PF07727">
    <property type="entry name" value="RVT_2"/>
    <property type="match status" value="1"/>
</dbReference>
<dbReference type="CDD" id="cd09272">
    <property type="entry name" value="RNase_HI_RT_Ty1"/>
    <property type="match status" value="1"/>
</dbReference>
<comment type="caution">
    <text evidence="2">The sequence shown here is derived from an EMBL/GenBank/DDBJ whole genome shotgun (WGS) entry which is preliminary data.</text>
</comment>
<name>A0ABQ5DIB0_9ASTR</name>